<feature type="transmembrane region" description="Helical" evidence="5">
    <location>
        <begin position="99"/>
        <end position="119"/>
    </location>
</feature>
<dbReference type="EMBL" id="JAPWDQ010000004">
    <property type="protein sequence ID" value="KAJ5489537.1"/>
    <property type="molecule type" value="Genomic_DNA"/>
</dbReference>
<dbReference type="InterPro" id="IPR023352">
    <property type="entry name" value="MAPEG-like_dom_sf"/>
</dbReference>
<keyword evidence="2 5" id="KW-0812">Transmembrane</keyword>
<name>A0A9X0BYS2_9EURO</name>
<dbReference type="PANTHER" id="PTHR35371:SF2">
    <property type="entry name" value="MAPEG FAMILY PROTEIN"/>
    <property type="match status" value="1"/>
</dbReference>
<dbReference type="RefSeq" id="XP_056791570.1">
    <property type="nucleotide sequence ID" value="XM_056934029.1"/>
</dbReference>
<accession>A0A9X0BYS2</accession>
<dbReference type="SUPFAM" id="SSF161084">
    <property type="entry name" value="MAPEG domain-like"/>
    <property type="match status" value="1"/>
</dbReference>
<dbReference type="AlphaFoldDB" id="A0A9X0BYS2"/>
<comment type="caution">
    <text evidence="6">The sequence shown here is derived from an EMBL/GenBank/DDBJ whole genome shotgun (WGS) entry which is preliminary data.</text>
</comment>
<proteinExistence type="predicted"/>
<dbReference type="GO" id="GO:0016020">
    <property type="term" value="C:membrane"/>
    <property type="evidence" value="ECO:0007669"/>
    <property type="project" value="UniProtKB-SubCell"/>
</dbReference>
<sequence length="174" mass="19278">MYAAKVTSFFRSLSTTLGLRSAPDGRIPNRAASLLLANWVIAYLWMSTRYTKIALGIDNNIAPREDLATIGEAAVQSGKISRRTLDKLKRDEAAHANAIENYSVFAAAILIAVIAKVPNKAINRYGIWYTASRIAFSFCYSYGETRMMSNFRSAFWWSGNISCICAFVAATKNL</sequence>
<dbReference type="Pfam" id="PF01124">
    <property type="entry name" value="MAPEG"/>
    <property type="match status" value="1"/>
</dbReference>
<comment type="subcellular location">
    <subcellularLocation>
        <location evidence="1">Membrane</location>
    </subcellularLocation>
</comment>
<evidence type="ECO:0000313" key="7">
    <source>
        <dbReference type="Proteomes" id="UP001148312"/>
    </source>
</evidence>
<dbReference type="GeneID" id="81624278"/>
<keyword evidence="4 5" id="KW-0472">Membrane</keyword>
<evidence type="ECO:0000313" key="6">
    <source>
        <dbReference type="EMBL" id="KAJ5489537.1"/>
    </source>
</evidence>
<organism evidence="6 7">
    <name type="scientific">Penicillium diatomitis</name>
    <dbReference type="NCBI Taxonomy" id="2819901"/>
    <lineage>
        <taxon>Eukaryota</taxon>
        <taxon>Fungi</taxon>
        <taxon>Dikarya</taxon>
        <taxon>Ascomycota</taxon>
        <taxon>Pezizomycotina</taxon>
        <taxon>Eurotiomycetes</taxon>
        <taxon>Eurotiomycetidae</taxon>
        <taxon>Eurotiales</taxon>
        <taxon>Aspergillaceae</taxon>
        <taxon>Penicillium</taxon>
    </lineage>
</organism>
<evidence type="ECO:0000256" key="5">
    <source>
        <dbReference type="SAM" id="Phobius"/>
    </source>
</evidence>
<dbReference type="Gene3D" id="1.20.120.550">
    <property type="entry name" value="Membrane associated eicosanoid/glutathione metabolism-like domain"/>
    <property type="match status" value="1"/>
</dbReference>
<gene>
    <name evidence="6" type="ORF">N7539_004427</name>
</gene>
<protein>
    <submittedName>
        <fullName evidence="6">Uncharacterized protein</fullName>
    </submittedName>
</protein>
<dbReference type="Proteomes" id="UP001148312">
    <property type="component" value="Unassembled WGS sequence"/>
</dbReference>
<evidence type="ECO:0000256" key="2">
    <source>
        <dbReference type="ARBA" id="ARBA00022692"/>
    </source>
</evidence>
<evidence type="ECO:0000256" key="1">
    <source>
        <dbReference type="ARBA" id="ARBA00004370"/>
    </source>
</evidence>
<reference evidence="6" key="1">
    <citation type="submission" date="2022-12" db="EMBL/GenBank/DDBJ databases">
        <authorList>
            <person name="Petersen C."/>
        </authorList>
    </citation>
    <scope>NUCLEOTIDE SEQUENCE</scope>
    <source>
        <strain evidence="6">IBT 30728</strain>
    </source>
</reference>
<keyword evidence="7" id="KW-1185">Reference proteome</keyword>
<feature type="transmembrane region" description="Helical" evidence="5">
    <location>
        <begin position="154"/>
        <end position="171"/>
    </location>
</feature>
<reference evidence="6" key="2">
    <citation type="journal article" date="2023" name="IMA Fungus">
        <title>Comparative genomic study of the Penicillium genus elucidates a diverse pangenome and 15 lateral gene transfer events.</title>
        <authorList>
            <person name="Petersen C."/>
            <person name="Sorensen T."/>
            <person name="Nielsen M.R."/>
            <person name="Sondergaard T.E."/>
            <person name="Sorensen J.L."/>
            <person name="Fitzpatrick D.A."/>
            <person name="Frisvad J.C."/>
            <person name="Nielsen K.L."/>
        </authorList>
    </citation>
    <scope>NUCLEOTIDE SEQUENCE</scope>
    <source>
        <strain evidence="6">IBT 30728</strain>
    </source>
</reference>
<dbReference type="InterPro" id="IPR001129">
    <property type="entry name" value="Membr-assoc_MAPEG"/>
</dbReference>
<evidence type="ECO:0000256" key="4">
    <source>
        <dbReference type="ARBA" id="ARBA00023136"/>
    </source>
</evidence>
<keyword evidence="3 5" id="KW-1133">Transmembrane helix</keyword>
<feature type="transmembrane region" description="Helical" evidence="5">
    <location>
        <begin position="125"/>
        <end position="142"/>
    </location>
</feature>
<dbReference type="PANTHER" id="PTHR35371">
    <property type="entry name" value="INNER MEMBRANE PROTEIN"/>
    <property type="match status" value="1"/>
</dbReference>
<evidence type="ECO:0000256" key="3">
    <source>
        <dbReference type="ARBA" id="ARBA00022989"/>
    </source>
</evidence>